<feature type="domain" description="PRD" evidence="6">
    <location>
        <begin position="303"/>
        <end position="410"/>
    </location>
</feature>
<feature type="domain" description="PTS EIIA type-2" evidence="5">
    <location>
        <begin position="513"/>
        <end position="655"/>
    </location>
</feature>
<dbReference type="PANTHER" id="PTHR30185">
    <property type="entry name" value="CRYPTIC BETA-GLUCOSIDE BGL OPERON ANTITERMINATOR"/>
    <property type="match status" value="1"/>
</dbReference>
<sequence length="655" mass="77849">MKVEKSNFYIREIIRCLLDGKIHSTREIAEVINLSEKATRNKLEQVEYYLKELELGSIEKKPRVGVWLETGEEQKKQLQEWIVSNQTIVVKEVKDRQDEILRILFKLLPRESVTTQKLAQELYLSNPTVLKVIKECQAFLEKYNIRIVNERSHGFYLSYHENDYRRALKDFICSKKSIEEIRNNIQLFFHNIDVNLIDKCIVETENEWNYKFTDDSFYEILIYCCLACQRKDFSIPIHIQQEDMEILERYNEYPFTVAIFQKLHDRMHIMFSNEDILFLATQIMCSKFMGIDQPKETWKMIQMYDLKLLNFVDEMLKTIGKVLEKELCDDIKLKESLVFHLRSTIFRLRYGSPQNNSLVSFIKSEYKKVFRATWSVSILFEKYYDVQITEDEIGFITLYIQSALERHTQRYRAILIEDFTRGHAQLICERISRTIPEIKEIQIISRHDFKLHEHRDDADMIITSRELLEKDNRVIVISNLLSDDGMIKLRTFMDELNLSFYVHKTTFSPICYPLFDPELIFLNLDYTEKKDILFYVSKALESHGYVMPLFAQSVYEREQATSTAIGNYVALPHGMQAYVNQSRVAIITLKKPISWDKEEMVDVIFLLAFKLSTHDEIKRVQSFYQEFISLIETNEKISVIRNARNALELYKYLIQ</sequence>
<keyword evidence="8" id="KW-1185">Reference proteome</keyword>
<dbReference type="PANTHER" id="PTHR30185:SF18">
    <property type="entry name" value="TRANSCRIPTIONAL REGULATOR MTLR"/>
    <property type="match status" value="1"/>
</dbReference>
<dbReference type="Pfam" id="PF05043">
    <property type="entry name" value="Mga"/>
    <property type="match status" value="1"/>
</dbReference>
<dbReference type="InterPro" id="IPR002178">
    <property type="entry name" value="PTS_EIIA_type-2_dom"/>
</dbReference>
<dbReference type="RefSeq" id="WP_163052297.1">
    <property type="nucleotide sequence ID" value="NZ_AP019695.1"/>
</dbReference>
<dbReference type="InterPro" id="IPR007737">
    <property type="entry name" value="Mga_HTH"/>
</dbReference>
<dbReference type="EMBL" id="AP019695">
    <property type="protein sequence ID" value="BBK23366.1"/>
    <property type="molecule type" value="Genomic_DNA"/>
</dbReference>
<evidence type="ECO:0000256" key="1">
    <source>
        <dbReference type="ARBA" id="ARBA00022737"/>
    </source>
</evidence>
<evidence type="ECO:0000313" key="8">
    <source>
        <dbReference type="Proteomes" id="UP000464754"/>
    </source>
</evidence>
<dbReference type="InterPro" id="IPR036634">
    <property type="entry name" value="PRD_sf"/>
</dbReference>
<keyword evidence="1" id="KW-0677">Repeat</keyword>
<keyword evidence="4" id="KW-0804">Transcription</keyword>
<accession>A0A6N4TJI4</accession>
<dbReference type="GO" id="GO:0006355">
    <property type="term" value="P:regulation of DNA-templated transcription"/>
    <property type="evidence" value="ECO:0007669"/>
    <property type="project" value="InterPro"/>
</dbReference>
<feature type="domain" description="PRD" evidence="6">
    <location>
        <begin position="188"/>
        <end position="293"/>
    </location>
</feature>
<dbReference type="PROSITE" id="PS51094">
    <property type="entry name" value="PTS_EIIA_TYPE_2"/>
    <property type="match status" value="1"/>
</dbReference>
<dbReference type="Gene3D" id="1.10.1790.10">
    <property type="entry name" value="PRD domain"/>
    <property type="match status" value="2"/>
</dbReference>
<dbReference type="Pfam" id="PF00359">
    <property type="entry name" value="PTS_EIIA_2"/>
    <property type="match status" value="1"/>
</dbReference>
<organism evidence="7 8">
    <name type="scientific">Amedibacterium intestinale</name>
    <dbReference type="NCBI Taxonomy" id="2583452"/>
    <lineage>
        <taxon>Bacteria</taxon>
        <taxon>Bacillati</taxon>
        <taxon>Bacillota</taxon>
        <taxon>Erysipelotrichia</taxon>
        <taxon>Erysipelotrichales</taxon>
        <taxon>Erysipelotrichaceae</taxon>
        <taxon>Amedibacterium</taxon>
    </lineage>
</organism>
<proteinExistence type="predicted"/>
<dbReference type="InterPro" id="IPR036388">
    <property type="entry name" value="WH-like_DNA-bd_sf"/>
</dbReference>
<dbReference type="KEGG" id="aarg:Aargi30884_22690"/>
<gene>
    <name evidence="7" type="ORF">Aargi30884_22690</name>
</gene>
<keyword evidence="2" id="KW-0805">Transcription regulation</keyword>
<dbReference type="InterPro" id="IPR011608">
    <property type="entry name" value="PRD"/>
</dbReference>
<protein>
    <submittedName>
        <fullName evidence="7">Transcriptional regulator</fullName>
    </submittedName>
</protein>
<dbReference type="CDD" id="cd00211">
    <property type="entry name" value="PTS_IIA_fru"/>
    <property type="match status" value="1"/>
</dbReference>
<keyword evidence="3" id="KW-0010">Activator</keyword>
<dbReference type="Gene3D" id="3.40.930.10">
    <property type="entry name" value="Mannitol-specific EII, Chain A"/>
    <property type="match status" value="1"/>
</dbReference>
<evidence type="ECO:0000256" key="2">
    <source>
        <dbReference type="ARBA" id="ARBA00023015"/>
    </source>
</evidence>
<reference evidence="8" key="1">
    <citation type="submission" date="2019-05" db="EMBL/GenBank/DDBJ databases">
        <title>Complete genome sequencing of Absiella argi strain JCM 30884.</title>
        <authorList>
            <person name="Sakamoto M."/>
            <person name="Murakami T."/>
            <person name="Mori H."/>
        </authorList>
    </citation>
    <scope>NUCLEOTIDE SEQUENCE [LARGE SCALE GENOMIC DNA]</scope>
    <source>
        <strain evidence="8">JCM 30884</strain>
    </source>
</reference>
<evidence type="ECO:0000259" key="6">
    <source>
        <dbReference type="PROSITE" id="PS51372"/>
    </source>
</evidence>
<dbReference type="Pfam" id="PF00874">
    <property type="entry name" value="PRD"/>
    <property type="match status" value="2"/>
</dbReference>
<dbReference type="InterPro" id="IPR050661">
    <property type="entry name" value="BglG_antiterminators"/>
</dbReference>
<dbReference type="Proteomes" id="UP000464754">
    <property type="component" value="Chromosome"/>
</dbReference>
<dbReference type="PROSITE" id="PS51372">
    <property type="entry name" value="PRD_2"/>
    <property type="match status" value="2"/>
</dbReference>
<evidence type="ECO:0000256" key="4">
    <source>
        <dbReference type="ARBA" id="ARBA00023163"/>
    </source>
</evidence>
<dbReference type="Gene3D" id="1.10.10.10">
    <property type="entry name" value="Winged helix-like DNA-binding domain superfamily/Winged helix DNA-binding domain"/>
    <property type="match status" value="1"/>
</dbReference>
<dbReference type="SUPFAM" id="SSF55804">
    <property type="entry name" value="Phoshotransferase/anion transport protein"/>
    <property type="match status" value="1"/>
</dbReference>
<dbReference type="SUPFAM" id="SSF63520">
    <property type="entry name" value="PTS-regulatory domain, PRD"/>
    <property type="match status" value="2"/>
</dbReference>
<evidence type="ECO:0000256" key="3">
    <source>
        <dbReference type="ARBA" id="ARBA00023159"/>
    </source>
</evidence>
<dbReference type="PROSITE" id="PS00372">
    <property type="entry name" value="PTS_EIIA_TYPE_2_HIS"/>
    <property type="match status" value="1"/>
</dbReference>
<evidence type="ECO:0000259" key="5">
    <source>
        <dbReference type="PROSITE" id="PS51094"/>
    </source>
</evidence>
<name>A0A6N4TJI4_9FIRM</name>
<evidence type="ECO:0000313" key="7">
    <source>
        <dbReference type="EMBL" id="BBK23366.1"/>
    </source>
</evidence>
<dbReference type="AlphaFoldDB" id="A0A6N4TJI4"/>
<dbReference type="InterPro" id="IPR016152">
    <property type="entry name" value="PTrfase/Anion_transptr"/>
</dbReference>